<name>A0A382LNA5_9ZZZZ</name>
<sequence>LSLVKPNVHGWYPNILDHHPYKYIHLE</sequence>
<gene>
    <name evidence="1" type="ORF">METZ01_LOCUS289456</name>
</gene>
<dbReference type="AlphaFoldDB" id="A0A382LNA5"/>
<reference evidence="1" key="1">
    <citation type="submission" date="2018-05" db="EMBL/GenBank/DDBJ databases">
        <authorList>
            <person name="Lanie J.A."/>
            <person name="Ng W.-L."/>
            <person name="Kazmierczak K.M."/>
            <person name="Andrzejewski T.M."/>
            <person name="Davidsen T.M."/>
            <person name="Wayne K.J."/>
            <person name="Tettelin H."/>
            <person name="Glass J.I."/>
            <person name="Rusch D."/>
            <person name="Podicherti R."/>
            <person name="Tsui H.-C.T."/>
            <person name="Winkler M.E."/>
        </authorList>
    </citation>
    <scope>NUCLEOTIDE SEQUENCE</scope>
</reference>
<protein>
    <submittedName>
        <fullName evidence="1">Uncharacterized protein</fullName>
    </submittedName>
</protein>
<accession>A0A382LNA5</accession>
<proteinExistence type="predicted"/>
<evidence type="ECO:0000313" key="1">
    <source>
        <dbReference type="EMBL" id="SVC36602.1"/>
    </source>
</evidence>
<organism evidence="1">
    <name type="scientific">marine metagenome</name>
    <dbReference type="NCBI Taxonomy" id="408172"/>
    <lineage>
        <taxon>unclassified sequences</taxon>
        <taxon>metagenomes</taxon>
        <taxon>ecological metagenomes</taxon>
    </lineage>
</organism>
<dbReference type="EMBL" id="UINC01087325">
    <property type="protein sequence ID" value="SVC36602.1"/>
    <property type="molecule type" value="Genomic_DNA"/>
</dbReference>
<feature type="non-terminal residue" evidence="1">
    <location>
        <position position="1"/>
    </location>
</feature>